<dbReference type="EMBL" id="CM027685">
    <property type="protein sequence ID" value="KAG0525428.1"/>
    <property type="molecule type" value="Genomic_DNA"/>
</dbReference>
<reference evidence="1" key="1">
    <citation type="journal article" date="2019" name="BMC Genomics">
        <title>A new reference genome for Sorghum bicolor reveals high levels of sequence similarity between sweet and grain genotypes: implications for the genetics of sugar metabolism.</title>
        <authorList>
            <person name="Cooper E.A."/>
            <person name="Brenton Z.W."/>
            <person name="Flinn B.S."/>
            <person name="Jenkins J."/>
            <person name="Shu S."/>
            <person name="Flowers D."/>
            <person name="Luo F."/>
            <person name="Wang Y."/>
            <person name="Xia P."/>
            <person name="Barry K."/>
            <person name="Daum C."/>
            <person name="Lipzen A."/>
            <person name="Yoshinaga Y."/>
            <person name="Schmutz J."/>
            <person name="Saski C."/>
            <person name="Vermerris W."/>
            <person name="Kresovich S."/>
        </authorList>
    </citation>
    <scope>NUCLEOTIDE SEQUENCE</scope>
</reference>
<dbReference type="Proteomes" id="UP000807115">
    <property type="component" value="Chromosome 6"/>
</dbReference>
<reference evidence="1" key="2">
    <citation type="submission" date="2020-10" db="EMBL/GenBank/DDBJ databases">
        <authorList>
            <person name="Cooper E.A."/>
            <person name="Brenton Z.W."/>
            <person name="Flinn B.S."/>
            <person name="Jenkins J."/>
            <person name="Shu S."/>
            <person name="Flowers D."/>
            <person name="Luo F."/>
            <person name="Wang Y."/>
            <person name="Xia P."/>
            <person name="Barry K."/>
            <person name="Daum C."/>
            <person name="Lipzen A."/>
            <person name="Yoshinaga Y."/>
            <person name="Schmutz J."/>
            <person name="Saski C."/>
            <person name="Vermerris W."/>
            <person name="Kresovich S."/>
        </authorList>
    </citation>
    <scope>NUCLEOTIDE SEQUENCE</scope>
</reference>
<sequence length="37" mass="4137">MDTAMDITQVLLDAQSPDANLRTVAESNLTQFQEQKL</sequence>
<gene>
    <name evidence="1" type="ORF">BDA96_06G056000</name>
</gene>
<dbReference type="AlphaFoldDB" id="A0A921QNQ8"/>
<protein>
    <recommendedName>
        <fullName evidence="3">Importin N-terminal domain-containing protein</fullName>
    </recommendedName>
</protein>
<organism evidence="1 2">
    <name type="scientific">Sorghum bicolor</name>
    <name type="common">Sorghum</name>
    <name type="synonym">Sorghum vulgare</name>
    <dbReference type="NCBI Taxonomy" id="4558"/>
    <lineage>
        <taxon>Eukaryota</taxon>
        <taxon>Viridiplantae</taxon>
        <taxon>Streptophyta</taxon>
        <taxon>Embryophyta</taxon>
        <taxon>Tracheophyta</taxon>
        <taxon>Spermatophyta</taxon>
        <taxon>Magnoliopsida</taxon>
        <taxon>Liliopsida</taxon>
        <taxon>Poales</taxon>
        <taxon>Poaceae</taxon>
        <taxon>PACMAD clade</taxon>
        <taxon>Panicoideae</taxon>
        <taxon>Andropogonodae</taxon>
        <taxon>Andropogoneae</taxon>
        <taxon>Sorghinae</taxon>
        <taxon>Sorghum</taxon>
    </lineage>
</organism>
<name>A0A921QNQ8_SORBI</name>
<accession>A0A921QNQ8</accession>
<evidence type="ECO:0008006" key="3">
    <source>
        <dbReference type="Google" id="ProtNLM"/>
    </source>
</evidence>
<evidence type="ECO:0000313" key="2">
    <source>
        <dbReference type="Proteomes" id="UP000807115"/>
    </source>
</evidence>
<comment type="caution">
    <text evidence="1">The sequence shown here is derived from an EMBL/GenBank/DDBJ whole genome shotgun (WGS) entry which is preliminary data.</text>
</comment>
<evidence type="ECO:0000313" key="1">
    <source>
        <dbReference type="EMBL" id="KAG0525428.1"/>
    </source>
</evidence>
<proteinExistence type="predicted"/>